<dbReference type="GO" id="GO:0022857">
    <property type="term" value="F:transmembrane transporter activity"/>
    <property type="evidence" value="ECO:0007669"/>
    <property type="project" value="InterPro"/>
</dbReference>
<dbReference type="SUPFAM" id="SSF103473">
    <property type="entry name" value="MFS general substrate transporter"/>
    <property type="match status" value="1"/>
</dbReference>
<evidence type="ECO:0000256" key="5">
    <source>
        <dbReference type="SAM" id="MobiDB-lite"/>
    </source>
</evidence>
<evidence type="ECO:0000256" key="4">
    <source>
        <dbReference type="ARBA" id="ARBA00023136"/>
    </source>
</evidence>
<dbReference type="InterPro" id="IPR036259">
    <property type="entry name" value="MFS_trans_sf"/>
</dbReference>
<dbReference type="Pfam" id="PF07690">
    <property type="entry name" value="MFS_1"/>
    <property type="match status" value="1"/>
</dbReference>
<gene>
    <name evidence="8" type="ORF">FSP39_010513</name>
</gene>
<feature type="transmembrane region" description="Helical" evidence="6">
    <location>
        <begin position="57"/>
        <end position="79"/>
    </location>
</feature>
<name>A0AA89CCN3_PINIB</name>
<keyword evidence="9" id="KW-1185">Reference proteome</keyword>
<organism evidence="8 9">
    <name type="scientific">Pinctada imbricata</name>
    <name type="common">Atlantic pearl-oyster</name>
    <name type="synonym">Pinctada martensii</name>
    <dbReference type="NCBI Taxonomy" id="66713"/>
    <lineage>
        <taxon>Eukaryota</taxon>
        <taxon>Metazoa</taxon>
        <taxon>Spiralia</taxon>
        <taxon>Lophotrochozoa</taxon>
        <taxon>Mollusca</taxon>
        <taxon>Bivalvia</taxon>
        <taxon>Autobranchia</taxon>
        <taxon>Pteriomorphia</taxon>
        <taxon>Pterioida</taxon>
        <taxon>Pterioidea</taxon>
        <taxon>Pteriidae</taxon>
        <taxon>Pinctada</taxon>
    </lineage>
</organism>
<feature type="transmembrane region" description="Helical" evidence="6">
    <location>
        <begin position="189"/>
        <end position="209"/>
    </location>
</feature>
<accession>A0AA89CCN3</accession>
<dbReference type="InterPro" id="IPR020846">
    <property type="entry name" value="MFS_dom"/>
</dbReference>
<dbReference type="Gene3D" id="1.20.1250.20">
    <property type="entry name" value="MFS general substrate transporter like domains"/>
    <property type="match status" value="2"/>
</dbReference>
<evidence type="ECO:0000313" key="8">
    <source>
        <dbReference type="EMBL" id="KAK3105998.1"/>
    </source>
</evidence>
<feature type="compositionally biased region" description="Polar residues" evidence="5">
    <location>
        <begin position="365"/>
        <end position="375"/>
    </location>
</feature>
<evidence type="ECO:0000313" key="9">
    <source>
        <dbReference type="Proteomes" id="UP001186944"/>
    </source>
</evidence>
<feature type="transmembrane region" description="Helical" evidence="6">
    <location>
        <begin position="229"/>
        <end position="248"/>
    </location>
</feature>
<keyword evidence="4 6" id="KW-0472">Membrane</keyword>
<feature type="domain" description="Major facilitator superfamily (MFS) profile" evidence="7">
    <location>
        <begin position="1"/>
        <end position="346"/>
    </location>
</feature>
<feature type="compositionally biased region" description="Basic and acidic residues" evidence="5">
    <location>
        <begin position="352"/>
        <end position="363"/>
    </location>
</feature>
<dbReference type="Proteomes" id="UP001186944">
    <property type="component" value="Unassembled WGS sequence"/>
</dbReference>
<sequence length="375" mass="42047">MDLFADLGQYGNDFFRGDMLDKYIIQFCFMNVIQAVSFPAMQSVWGRWAPKYERSRLITVAGLGPTIGYILTFSTSGWLCDNGFDNGWGSIFYIGGGCTLLWVVLWFYMASDTPDENRWISEIEKEYINSNIEYDTTKRTKNVPWKDIFTSRAFWACLTAHTCNNWTNYTLLTSLPLFMKEALKFDVESNGLLSSIPYIASLISSFLSGQFADMIRTRGWLDTTKTRKLFQITAFIGAGILMVATSFMTCAYRNLAVAFLSLAVLFTGLCSAAYPVNHVDFAPKYAGVLYGITNTVGTVPGMVAPIVAGVLTQNKTQEEWRRVFYVCAVFDLFGAIIFGLFASGEIQPWAKDSTEESDKDKVTGNELTSGNEDRK</sequence>
<dbReference type="InterPro" id="IPR011701">
    <property type="entry name" value="MFS"/>
</dbReference>
<dbReference type="GO" id="GO:0006820">
    <property type="term" value="P:monoatomic anion transport"/>
    <property type="evidence" value="ECO:0007669"/>
    <property type="project" value="TreeGrafter"/>
</dbReference>
<feature type="transmembrane region" description="Helical" evidence="6">
    <location>
        <begin position="255"/>
        <end position="276"/>
    </location>
</feature>
<dbReference type="EMBL" id="VSWD01000003">
    <property type="protein sequence ID" value="KAK3105998.1"/>
    <property type="molecule type" value="Genomic_DNA"/>
</dbReference>
<comment type="subcellular location">
    <subcellularLocation>
        <location evidence="1">Membrane</location>
        <topology evidence="1">Multi-pass membrane protein</topology>
    </subcellularLocation>
</comment>
<keyword evidence="2 6" id="KW-0812">Transmembrane</keyword>
<feature type="transmembrane region" description="Helical" evidence="6">
    <location>
        <begin position="91"/>
        <end position="109"/>
    </location>
</feature>
<dbReference type="InterPro" id="IPR050382">
    <property type="entry name" value="MFS_Na/Anion_cotransporter"/>
</dbReference>
<evidence type="ECO:0000256" key="3">
    <source>
        <dbReference type="ARBA" id="ARBA00022989"/>
    </source>
</evidence>
<evidence type="ECO:0000259" key="7">
    <source>
        <dbReference type="PROSITE" id="PS50850"/>
    </source>
</evidence>
<feature type="transmembrane region" description="Helical" evidence="6">
    <location>
        <begin position="288"/>
        <end position="311"/>
    </location>
</feature>
<comment type="caution">
    <text evidence="8">The sequence shown here is derived from an EMBL/GenBank/DDBJ whole genome shotgun (WGS) entry which is preliminary data.</text>
</comment>
<reference evidence="8" key="1">
    <citation type="submission" date="2019-08" db="EMBL/GenBank/DDBJ databases">
        <title>The improved chromosome-level genome for the pearl oyster Pinctada fucata martensii using PacBio sequencing and Hi-C.</title>
        <authorList>
            <person name="Zheng Z."/>
        </authorList>
    </citation>
    <scope>NUCLEOTIDE SEQUENCE</scope>
    <source>
        <strain evidence="8">ZZ-2019</strain>
        <tissue evidence="8">Adductor muscle</tissue>
    </source>
</reference>
<dbReference type="PROSITE" id="PS50850">
    <property type="entry name" value="MFS"/>
    <property type="match status" value="1"/>
</dbReference>
<dbReference type="PANTHER" id="PTHR11662:SF399">
    <property type="entry name" value="FI19708P1-RELATED"/>
    <property type="match status" value="1"/>
</dbReference>
<evidence type="ECO:0000256" key="1">
    <source>
        <dbReference type="ARBA" id="ARBA00004141"/>
    </source>
</evidence>
<dbReference type="GO" id="GO:0016324">
    <property type="term" value="C:apical plasma membrane"/>
    <property type="evidence" value="ECO:0007669"/>
    <property type="project" value="TreeGrafter"/>
</dbReference>
<dbReference type="FunFam" id="1.20.1250.20:FF:000532">
    <property type="entry name" value="SLC (SoLute Carrier) homolog"/>
    <property type="match status" value="1"/>
</dbReference>
<protein>
    <recommendedName>
        <fullName evidence="7">Major facilitator superfamily (MFS) profile domain-containing protein</fullName>
    </recommendedName>
</protein>
<dbReference type="PANTHER" id="PTHR11662">
    <property type="entry name" value="SOLUTE CARRIER FAMILY 17"/>
    <property type="match status" value="1"/>
</dbReference>
<feature type="transmembrane region" description="Helical" evidence="6">
    <location>
        <begin position="23"/>
        <end position="45"/>
    </location>
</feature>
<feature type="transmembrane region" description="Helical" evidence="6">
    <location>
        <begin position="323"/>
        <end position="342"/>
    </location>
</feature>
<dbReference type="AlphaFoldDB" id="A0AA89CCN3"/>
<evidence type="ECO:0000256" key="2">
    <source>
        <dbReference type="ARBA" id="ARBA00022692"/>
    </source>
</evidence>
<proteinExistence type="predicted"/>
<evidence type="ECO:0000256" key="6">
    <source>
        <dbReference type="SAM" id="Phobius"/>
    </source>
</evidence>
<feature type="region of interest" description="Disordered" evidence="5">
    <location>
        <begin position="351"/>
        <end position="375"/>
    </location>
</feature>
<keyword evidence="3 6" id="KW-1133">Transmembrane helix</keyword>